<keyword evidence="2" id="KW-0067">ATP-binding</keyword>
<dbReference type="InterPro" id="IPR003714">
    <property type="entry name" value="PhoH"/>
</dbReference>
<dbReference type="GO" id="GO:0005829">
    <property type="term" value="C:cytosol"/>
    <property type="evidence" value="ECO:0007669"/>
    <property type="project" value="TreeGrafter"/>
</dbReference>
<dbReference type="RefSeq" id="WP_114743814.1">
    <property type="nucleotide sequence ID" value="NZ_QQAY01000001.1"/>
</dbReference>
<dbReference type="InterPro" id="IPR027417">
    <property type="entry name" value="P-loop_NTPase"/>
</dbReference>
<comment type="caution">
    <text evidence="4">The sequence shown here is derived from an EMBL/GenBank/DDBJ whole genome shotgun (WGS) entry which is preliminary data.</text>
</comment>
<dbReference type="Gene3D" id="3.40.50.1010">
    <property type="entry name" value="5'-nuclease"/>
    <property type="match status" value="1"/>
</dbReference>
<reference evidence="4 5" key="1">
    <citation type="submission" date="2018-07" db="EMBL/GenBank/DDBJ databases">
        <title>Genomic Encyclopedia of Type Strains, Phase IV (KMG-IV): sequencing the most valuable type-strain genomes for metagenomic binning, comparative biology and taxonomic classification.</title>
        <authorList>
            <person name="Goeker M."/>
        </authorList>
    </citation>
    <scope>NUCLEOTIDE SEQUENCE [LARGE SCALE GENOMIC DNA]</scope>
    <source>
        <strain evidence="4 5">DSM 25281</strain>
    </source>
</reference>
<organism evidence="4 5">
    <name type="scientific">Falsibacillus pallidus</name>
    <dbReference type="NCBI Taxonomy" id="493781"/>
    <lineage>
        <taxon>Bacteria</taxon>
        <taxon>Bacillati</taxon>
        <taxon>Bacillota</taxon>
        <taxon>Bacilli</taxon>
        <taxon>Bacillales</taxon>
        <taxon>Bacillaceae</taxon>
        <taxon>Falsibacillus</taxon>
    </lineage>
</organism>
<evidence type="ECO:0000256" key="1">
    <source>
        <dbReference type="ARBA" id="ARBA00022741"/>
    </source>
</evidence>
<name>A0A370GV95_9BACI</name>
<dbReference type="PANTHER" id="PTHR30473:SF2">
    <property type="entry name" value="PIN DOMAIN-CONTAINING PROTEIN"/>
    <property type="match status" value="1"/>
</dbReference>
<evidence type="ECO:0000256" key="2">
    <source>
        <dbReference type="ARBA" id="ARBA00022840"/>
    </source>
</evidence>
<keyword evidence="5" id="KW-1185">Reference proteome</keyword>
<dbReference type="PANTHER" id="PTHR30473">
    <property type="entry name" value="PROTEIN PHOH"/>
    <property type="match status" value="1"/>
</dbReference>
<evidence type="ECO:0000313" key="5">
    <source>
        <dbReference type="Proteomes" id="UP000255326"/>
    </source>
</evidence>
<dbReference type="Gene3D" id="3.40.50.300">
    <property type="entry name" value="P-loop containing nucleotide triphosphate hydrolases"/>
    <property type="match status" value="1"/>
</dbReference>
<dbReference type="OrthoDB" id="9773137at2"/>
<proteinExistence type="predicted"/>
<dbReference type="CDD" id="cd09883">
    <property type="entry name" value="PIN_VapC_PhoHL-ATPase"/>
    <property type="match status" value="1"/>
</dbReference>
<gene>
    <name evidence="4" type="ORF">DFR59_101257</name>
</gene>
<dbReference type="EMBL" id="QQAY01000001">
    <property type="protein sequence ID" value="RDI47598.1"/>
    <property type="molecule type" value="Genomic_DNA"/>
</dbReference>
<evidence type="ECO:0000259" key="3">
    <source>
        <dbReference type="SMART" id="SM00670"/>
    </source>
</evidence>
<dbReference type="SUPFAM" id="SSF52540">
    <property type="entry name" value="P-loop containing nucleoside triphosphate hydrolases"/>
    <property type="match status" value="1"/>
</dbReference>
<keyword evidence="1" id="KW-0547">Nucleotide-binding</keyword>
<protein>
    <submittedName>
        <fullName evidence="4">PhoH-like ATPase</fullName>
    </submittedName>
</protein>
<evidence type="ECO:0000313" key="4">
    <source>
        <dbReference type="EMBL" id="RDI47598.1"/>
    </source>
</evidence>
<dbReference type="Pfam" id="PF02562">
    <property type="entry name" value="PhoH"/>
    <property type="match status" value="1"/>
</dbReference>
<dbReference type="FunFam" id="3.40.50.1010:FF:000007">
    <property type="entry name" value="PhoH family protein"/>
    <property type="match status" value="1"/>
</dbReference>
<dbReference type="Proteomes" id="UP000255326">
    <property type="component" value="Unassembled WGS sequence"/>
</dbReference>
<dbReference type="SMART" id="SM00670">
    <property type="entry name" value="PINc"/>
    <property type="match status" value="1"/>
</dbReference>
<dbReference type="InterPro" id="IPR051451">
    <property type="entry name" value="PhoH2-like"/>
</dbReference>
<dbReference type="Pfam" id="PF13638">
    <property type="entry name" value="PIN_4"/>
    <property type="match status" value="1"/>
</dbReference>
<dbReference type="GO" id="GO:0005524">
    <property type="term" value="F:ATP binding"/>
    <property type="evidence" value="ECO:0007669"/>
    <property type="project" value="UniProtKB-KW"/>
</dbReference>
<dbReference type="FunFam" id="3.40.50.300:FF:000013">
    <property type="entry name" value="PhoH family ATPase"/>
    <property type="match status" value="1"/>
</dbReference>
<feature type="domain" description="PIN" evidence="3">
    <location>
        <begin position="3"/>
        <end position="135"/>
    </location>
</feature>
<accession>A0A370GV95</accession>
<dbReference type="InterPro" id="IPR002716">
    <property type="entry name" value="PIN_dom"/>
</dbReference>
<dbReference type="AlphaFoldDB" id="A0A370GV95"/>
<sequence length="442" mass="49956">MNNIYVLDTNVLLQDPHAIFSFEDNEVVIPAVVLEEVDSKKRYMDEVGRNARQVSKLIDGLREAGKLHEKIPLENGGTFRIELNHRSFQQLQEIFVEKSNDNRILAVAKNIALEEEAKEDGKNVILVSKDVLVRVKADALGLNAEDFLNDRVVEIDHIYTGFLEVYINKELLNRYYEKGELQLSEITNHPFYPHQFLIMKDALGSSASAIGMIDHTGKNVRKLIHNGDHIWGIKPRNVQQIMAMELLLRDDIPLVTMIGKAGTGKTLLTLAAGLLQIEDLYTYKKLLVARPIVPVGKDIGFLPGEKEEKLRPWMQPIYDNLEYLFNAKKPGELDAILAGMGSIEVEALTYIRGRSIPDQFIIIDEAQNLTKHEVKTILTRVGDRSKIVLMGDPNQIDHPYLDEYNNGLTYVVEKFKEQTISGHIKLLKGERSGLAQLAADLL</sequence>